<dbReference type="SUPFAM" id="SSF51445">
    <property type="entry name" value="(Trans)glycosidases"/>
    <property type="match status" value="1"/>
</dbReference>
<feature type="binding site" evidence="10">
    <location>
        <position position="118"/>
    </location>
    <ligand>
        <name>substrate</name>
    </ligand>
</feature>
<feature type="binding site" evidence="10">
    <location>
        <position position="17"/>
    </location>
    <ligand>
        <name>substrate</name>
    </ligand>
</feature>
<evidence type="ECO:0000256" key="11">
    <source>
        <dbReference type="RuleBase" id="RU361175"/>
    </source>
</evidence>
<evidence type="ECO:0000256" key="8">
    <source>
        <dbReference type="ARBA" id="ARBA00023326"/>
    </source>
</evidence>
<dbReference type="GO" id="GO:0005829">
    <property type="term" value="C:cytosol"/>
    <property type="evidence" value="ECO:0007669"/>
    <property type="project" value="TreeGrafter"/>
</dbReference>
<dbReference type="InterPro" id="IPR017736">
    <property type="entry name" value="Glyco_hydro_1_beta-glucosidase"/>
</dbReference>
<evidence type="ECO:0000256" key="2">
    <source>
        <dbReference type="ARBA" id="ARBA00010838"/>
    </source>
</evidence>
<sequence length="452" mass="49812">MQFPDGFLWGVATSAYQIEGGAADDGRGPSIWDTFAATPGAIRDGSSGAVACDHYHRWREDLDLLSGLGVRAYRFSISWPRVQPTGRGTPERRGVDFYRRLVDGLRERGIEPFATLYHWDLPQGLEDLGGWRSRDTAHRFADYAAFIHGELGDSVRFWTTMNEPFVSAVAGYAEGRHAPGAREGHGSLAAAHHLQLAHGLGVRAMREQAPGSHRFGIVLNQSPAVPVGPGDADAARRFDLLLRRQFTEPLFGGAYPADYADTFGAISDLSFRRDGDLDVIGVPLDYVGINYYYRRHVADAPPATADPAARTADDIGVDLTRLPDVPRTGLGWPIEPAGLTEALTDLVRRYPDLPPIYLTENGCAYPDPQGPPFHDPERIAFLDAHLKALADAIAQGVDVRGYFHWSLLDNFEWAHGYGPRFGLVHVDYATLERTPKSSYAWYRDLIRATATA</sequence>
<keyword evidence="4 11" id="KW-0378">Hydrolase</keyword>
<name>A0A918LIZ2_9PSEU</name>
<comment type="caution">
    <text evidence="12">The sequence shown here is derived from an EMBL/GenBank/DDBJ whole genome shotgun (WGS) entry which is preliminary data.</text>
</comment>
<evidence type="ECO:0000256" key="1">
    <source>
        <dbReference type="ARBA" id="ARBA00000448"/>
    </source>
</evidence>
<evidence type="ECO:0000256" key="9">
    <source>
        <dbReference type="PIRSR" id="PIRSR617736-1"/>
    </source>
</evidence>
<dbReference type="Proteomes" id="UP000660680">
    <property type="component" value="Unassembled WGS sequence"/>
</dbReference>
<feature type="binding site" evidence="10">
    <location>
        <position position="292"/>
    </location>
    <ligand>
        <name>substrate</name>
    </ligand>
</feature>
<dbReference type="GO" id="GO:0030245">
    <property type="term" value="P:cellulose catabolic process"/>
    <property type="evidence" value="ECO:0007669"/>
    <property type="project" value="UniProtKB-KW"/>
</dbReference>
<protein>
    <recommendedName>
        <fullName evidence="3 11">Beta-glucosidase</fullName>
        <ecNumber evidence="3 11">3.2.1.21</ecNumber>
    </recommendedName>
</protein>
<feature type="binding site" evidence="10">
    <location>
        <position position="405"/>
    </location>
    <ligand>
        <name>substrate</name>
    </ligand>
</feature>
<dbReference type="NCBIfam" id="TIGR03356">
    <property type="entry name" value="BGL"/>
    <property type="match status" value="1"/>
</dbReference>
<evidence type="ECO:0000313" key="13">
    <source>
        <dbReference type="Proteomes" id="UP000660680"/>
    </source>
</evidence>
<dbReference type="PANTHER" id="PTHR10353">
    <property type="entry name" value="GLYCOSYL HYDROLASE"/>
    <property type="match status" value="1"/>
</dbReference>
<evidence type="ECO:0000256" key="10">
    <source>
        <dbReference type="PIRSR" id="PIRSR617736-2"/>
    </source>
</evidence>
<feature type="binding site" evidence="10">
    <location>
        <position position="162"/>
    </location>
    <ligand>
        <name>substrate</name>
    </ligand>
</feature>
<evidence type="ECO:0000313" key="12">
    <source>
        <dbReference type="EMBL" id="GGS56442.1"/>
    </source>
</evidence>
<dbReference type="Gene3D" id="3.20.20.80">
    <property type="entry name" value="Glycosidases"/>
    <property type="match status" value="1"/>
</dbReference>
<feature type="active site" description="Proton donor" evidence="9">
    <location>
        <position position="163"/>
    </location>
</feature>
<keyword evidence="8" id="KW-0624">Polysaccharide degradation</keyword>
<dbReference type="PRINTS" id="PR00131">
    <property type="entry name" value="GLHYDRLASE1"/>
</dbReference>
<dbReference type="EC" id="3.2.1.21" evidence="3 11"/>
<keyword evidence="13" id="KW-1185">Reference proteome</keyword>
<reference evidence="12" key="1">
    <citation type="journal article" date="2014" name="Int. J. Syst. Evol. Microbiol.">
        <title>Complete genome sequence of Corynebacterium casei LMG S-19264T (=DSM 44701T), isolated from a smear-ripened cheese.</title>
        <authorList>
            <consortium name="US DOE Joint Genome Institute (JGI-PGF)"/>
            <person name="Walter F."/>
            <person name="Albersmeier A."/>
            <person name="Kalinowski J."/>
            <person name="Ruckert C."/>
        </authorList>
    </citation>
    <scope>NUCLEOTIDE SEQUENCE</scope>
    <source>
        <strain evidence="12">JCM 3276</strain>
    </source>
</reference>
<keyword evidence="5" id="KW-0136">Cellulose degradation</keyword>
<comment type="catalytic activity">
    <reaction evidence="1 11">
        <text>Hydrolysis of terminal, non-reducing beta-D-glucosyl residues with release of beta-D-glucose.</text>
        <dbReference type="EC" id="3.2.1.21"/>
    </reaction>
</comment>
<dbReference type="InterPro" id="IPR033132">
    <property type="entry name" value="GH_1_N_CS"/>
</dbReference>
<dbReference type="AlphaFoldDB" id="A0A918LIZ2"/>
<dbReference type="FunFam" id="3.20.20.80:FF:000004">
    <property type="entry name" value="Beta-glucosidase 6-phospho-beta-glucosidase"/>
    <property type="match status" value="1"/>
</dbReference>
<dbReference type="RefSeq" id="WP_189213901.1">
    <property type="nucleotide sequence ID" value="NZ_BMRB01000008.1"/>
</dbReference>
<accession>A0A918LIZ2</accession>
<comment type="similarity">
    <text evidence="2 11">Belongs to the glycosyl hydrolase 1 family.</text>
</comment>
<evidence type="ECO:0000256" key="7">
    <source>
        <dbReference type="ARBA" id="ARBA00023295"/>
    </source>
</evidence>
<dbReference type="Pfam" id="PF00232">
    <property type="entry name" value="Glyco_hydro_1"/>
    <property type="match status" value="1"/>
</dbReference>
<organism evidence="12 13">
    <name type="scientific">Actinokineospora fastidiosa</name>
    <dbReference type="NCBI Taxonomy" id="1816"/>
    <lineage>
        <taxon>Bacteria</taxon>
        <taxon>Bacillati</taxon>
        <taxon>Actinomycetota</taxon>
        <taxon>Actinomycetes</taxon>
        <taxon>Pseudonocardiales</taxon>
        <taxon>Pseudonocardiaceae</taxon>
        <taxon>Actinokineospora</taxon>
    </lineage>
</organism>
<keyword evidence="6" id="KW-0119">Carbohydrate metabolism</keyword>
<feature type="active site" description="Nucleophile" evidence="9">
    <location>
        <position position="360"/>
    </location>
</feature>
<dbReference type="InterPro" id="IPR017853">
    <property type="entry name" value="GH"/>
</dbReference>
<keyword evidence="7 11" id="KW-0326">Glycosidase</keyword>
<dbReference type="PANTHER" id="PTHR10353:SF36">
    <property type="entry name" value="LP05116P"/>
    <property type="match status" value="1"/>
</dbReference>
<evidence type="ECO:0000256" key="4">
    <source>
        <dbReference type="ARBA" id="ARBA00022801"/>
    </source>
</evidence>
<dbReference type="GO" id="GO:0008422">
    <property type="term" value="F:beta-glucosidase activity"/>
    <property type="evidence" value="ECO:0007669"/>
    <property type="project" value="UniProtKB-EC"/>
</dbReference>
<evidence type="ECO:0000256" key="3">
    <source>
        <dbReference type="ARBA" id="ARBA00012744"/>
    </source>
</evidence>
<proteinExistence type="inferred from homology"/>
<dbReference type="InterPro" id="IPR001360">
    <property type="entry name" value="Glyco_hydro_1"/>
</dbReference>
<dbReference type="PROSITE" id="PS00653">
    <property type="entry name" value="GLYCOSYL_HYDROL_F1_2"/>
    <property type="match status" value="1"/>
</dbReference>
<evidence type="ECO:0000256" key="6">
    <source>
        <dbReference type="ARBA" id="ARBA00023277"/>
    </source>
</evidence>
<feature type="binding site" evidence="10">
    <location>
        <begin position="412"/>
        <end position="413"/>
    </location>
    <ligand>
        <name>substrate</name>
    </ligand>
</feature>
<dbReference type="EMBL" id="BMRB01000008">
    <property type="protein sequence ID" value="GGS56442.1"/>
    <property type="molecule type" value="Genomic_DNA"/>
</dbReference>
<gene>
    <name evidence="12" type="primary">bglB</name>
    <name evidence="12" type="ORF">GCM10010171_59280</name>
</gene>
<evidence type="ECO:0000256" key="5">
    <source>
        <dbReference type="ARBA" id="ARBA00023001"/>
    </source>
</evidence>
<reference evidence="12" key="2">
    <citation type="submission" date="2020-09" db="EMBL/GenBank/DDBJ databases">
        <authorList>
            <person name="Sun Q."/>
            <person name="Ohkuma M."/>
        </authorList>
    </citation>
    <scope>NUCLEOTIDE SEQUENCE</scope>
    <source>
        <strain evidence="12">JCM 3276</strain>
    </source>
</reference>